<dbReference type="InterPro" id="IPR006260">
    <property type="entry name" value="TonB/TolA_C"/>
</dbReference>
<evidence type="ECO:0000256" key="4">
    <source>
        <dbReference type="ARBA" id="ARBA00023136"/>
    </source>
</evidence>
<reference evidence="7 8" key="1">
    <citation type="submission" date="2023-04" db="EMBL/GenBank/DDBJ databases">
        <title>Genome Sequence of Selenomonas sputigena ATCC 33150.</title>
        <authorList>
            <person name="Miller D.P."/>
            <person name="Anvari S."/>
            <person name="Polson S.W."/>
            <person name="Macdonald M."/>
            <person name="Mcdowell J.V."/>
        </authorList>
    </citation>
    <scope>NUCLEOTIDE SEQUENCE [LARGE SCALE GENOMIC DNA]</scope>
    <source>
        <strain evidence="7 8">ATCC 33150</strain>
    </source>
</reference>
<evidence type="ECO:0000313" key="7">
    <source>
        <dbReference type="EMBL" id="MEX5286000.1"/>
    </source>
</evidence>
<dbReference type="RefSeq" id="WP_368847721.1">
    <property type="nucleotide sequence ID" value="NZ_CP194411.1"/>
</dbReference>
<feature type="compositionally biased region" description="Low complexity" evidence="5">
    <location>
        <begin position="110"/>
        <end position="134"/>
    </location>
</feature>
<dbReference type="Gene3D" id="3.30.1150.10">
    <property type="match status" value="1"/>
</dbReference>
<feature type="domain" description="TonB C-terminal" evidence="6">
    <location>
        <begin position="196"/>
        <end position="283"/>
    </location>
</feature>
<comment type="subcellular location">
    <subcellularLocation>
        <location evidence="1">Membrane</location>
        <topology evidence="1">Single-pass membrane protein</topology>
    </subcellularLocation>
</comment>
<evidence type="ECO:0000256" key="5">
    <source>
        <dbReference type="SAM" id="MobiDB-lite"/>
    </source>
</evidence>
<dbReference type="Pfam" id="PF03544">
    <property type="entry name" value="TonB_C"/>
    <property type="match status" value="1"/>
</dbReference>
<keyword evidence="2" id="KW-0812">Transmembrane</keyword>
<keyword evidence="8" id="KW-1185">Reference proteome</keyword>
<dbReference type="SUPFAM" id="SSF74653">
    <property type="entry name" value="TolA/TonB C-terminal domain"/>
    <property type="match status" value="1"/>
</dbReference>
<dbReference type="EMBL" id="JARVLH010000007">
    <property type="protein sequence ID" value="MEX5286000.1"/>
    <property type="molecule type" value="Genomic_DNA"/>
</dbReference>
<evidence type="ECO:0000313" key="8">
    <source>
        <dbReference type="Proteomes" id="UP001559623"/>
    </source>
</evidence>
<feature type="compositionally biased region" description="Gly residues" evidence="5">
    <location>
        <begin position="135"/>
        <end position="189"/>
    </location>
</feature>
<evidence type="ECO:0000256" key="3">
    <source>
        <dbReference type="ARBA" id="ARBA00022989"/>
    </source>
</evidence>
<keyword evidence="4" id="KW-0472">Membrane</keyword>
<proteinExistence type="predicted"/>
<name>A0ABV3X867_9FIRM</name>
<gene>
    <name evidence="7" type="ORF">QCO44_10230</name>
</gene>
<dbReference type="Proteomes" id="UP001559623">
    <property type="component" value="Unassembled WGS sequence"/>
</dbReference>
<protein>
    <submittedName>
        <fullName evidence="7">TonB family protein</fullName>
    </submittedName>
</protein>
<dbReference type="PANTHER" id="PTHR37612">
    <property type="entry name" value="FIBROIN HEAVY CHAIN FIB-H LIKE PROTEIN"/>
    <property type="match status" value="1"/>
</dbReference>
<organism evidence="7 8">
    <name type="scientific">Selenomonas sputigena</name>
    <dbReference type="NCBI Taxonomy" id="69823"/>
    <lineage>
        <taxon>Bacteria</taxon>
        <taxon>Bacillati</taxon>
        <taxon>Bacillota</taxon>
        <taxon>Negativicutes</taxon>
        <taxon>Selenomonadales</taxon>
        <taxon>Selenomonadaceae</taxon>
        <taxon>Selenomonas</taxon>
    </lineage>
</organism>
<dbReference type="PROSITE" id="PS52015">
    <property type="entry name" value="TONB_CTD"/>
    <property type="match status" value="1"/>
</dbReference>
<evidence type="ECO:0000256" key="1">
    <source>
        <dbReference type="ARBA" id="ARBA00004167"/>
    </source>
</evidence>
<comment type="caution">
    <text evidence="7">The sequence shown here is derived from an EMBL/GenBank/DDBJ whole genome shotgun (WGS) entry which is preliminary data.</text>
</comment>
<keyword evidence="3" id="KW-1133">Transmembrane helix</keyword>
<feature type="region of interest" description="Disordered" evidence="5">
    <location>
        <begin position="94"/>
        <end position="192"/>
    </location>
</feature>
<evidence type="ECO:0000259" key="6">
    <source>
        <dbReference type="PROSITE" id="PS52015"/>
    </source>
</evidence>
<accession>A0ABV3X867</accession>
<dbReference type="NCBIfam" id="TIGR01352">
    <property type="entry name" value="tonB_Cterm"/>
    <property type="match status" value="1"/>
</dbReference>
<evidence type="ECO:0000256" key="2">
    <source>
        <dbReference type="ARBA" id="ARBA00022692"/>
    </source>
</evidence>
<sequence length="283" mass="27555">MEQNLSWIKAYGVSILLHVVIALLFALGLAQVAAEKEQQTYVIDLATSDFSQGSGHEGGGGGGSLAAFPEPLKEEEMTKRVETVQQAQTFAAEAEAVTKPEAVQMPPPATTSASDATPAASTSGTSAPTGSSAASGGGDGSGSGTGSGSGSGSGEGSGSGSGSGDGSGSGHGTGEGSGSGQGSGDGNTAGTGTAPFDKSGFWAAVNANKEYPYMAIKRRLEGSASVGCTVTSNGSVVGVFLEGSSGHDILDDAAVAAVRAVGSYPNPSGHDVTVSVPVSFNLN</sequence>
<dbReference type="PANTHER" id="PTHR37612:SF20">
    <property type="entry name" value="PER-HEXAMER REPEAT PROTEIN 5-RELATED"/>
    <property type="match status" value="1"/>
</dbReference>
<dbReference type="InterPro" id="IPR052258">
    <property type="entry name" value="Diverse_Func_Domain-Protein"/>
</dbReference>
<dbReference type="InterPro" id="IPR037682">
    <property type="entry name" value="TonB_C"/>
</dbReference>